<proteinExistence type="inferred from homology"/>
<feature type="transmembrane region" description="Helical" evidence="11">
    <location>
        <begin position="6"/>
        <end position="23"/>
    </location>
</feature>
<dbReference type="FunCoup" id="A0A6I9RJQ9">
    <property type="interactions" value="1468"/>
</dbReference>
<dbReference type="KEGG" id="egu:105049658"/>
<dbReference type="InterPro" id="IPR008417">
    <property type="entry name" value="BAP29/BAP31"/>
</dbReference>
<dbReference type="AlphaFoldDB" id="A0A6I9RJQ9"/>
<dbReference type="GeneID" id="105049658"/>
<protein>
    <recommendedName>
        <fullName evidence="11">Endoplasmic reticulum transmembrane protein</fullName>
    </recommendedName>
</protein>
<evidence type="ECO:0000256" key="9">
    <source>
        <dbReference type="ARBA" id="ARBA00023054"/>
    </source>
</evidence>
<feature type="coiled-coil region" evidence="12">
    <location>
        <begin position="143"/>
        <end position="212"/>
    </location>
</feature>
<keyword evidence="8 11" id="KW-1133">Transmembrane helix</keyword>
<dbReference type="Gene3D" id="1.20.5.110">
    <property type="match status" value="1"/>
</dbReference>
<evidence type="ECO:0000313" key="13">
    <source>
        <dbReference type="Proteomes" id="UP000504607"/>
    </source>
</evidence>
<comment type="function">
    <text evidence="11">May play a role in anterograde transport of membrane proteins from the endoplasmic reticulum to the Golgi.</text>
</comment>
<sequence>MIPLLYLVLLIEGAVALLLMVKIGPLREMAMKGLDQLKSGKGPATVKTLACTLAVILVSSVTSILKIQNRGVKLGTVTPMDQVLWRTHLLEASLIGYTLFLALVIDRLHHYHRKLITLRKIVGTSSEEVEKLKKEHHGFKEKEEKSSDEIKELQMEVSNLTEKLQKLKCEFEEQEKRAITAEAYVTALQKQSEELLLEYDRLLEDNQILQTQALACRG</sequence>
<dbReference type="GO" id="GO:0006888">
    <property type="term" value="P:endoplasmic reticulum to Golgi vesicle-mediated transport"/>
    <property type="evidence" value="ECO:0007669"/>
    <property type="project" value="UniProtKB-UniRule"/>
</dbReference>
<dbReference type="PANTHER" id="PTHR12701:SF13">
    <property type="entry name" value="ENDOPLASMIC RETICULUM TRANSMEMBRANE PROTEIN"/>
    <property type="match status" value="1"/>
</dbReference>
<reference evidence="14" key="1">
    <citation type="submission" date="2025-08" db="UniProtKB">
        <authorList>
            <consortium name="RefSeq"/>
        </authorList>
    </citation>
    <scope>IDENTIFICATION</scope>
</reference>
<feature type="transmembrane region" description="Helical" evidence="11">
    <location>
        <begin position="85"/>
        <end position="105"/>
    </location>
</feature>
<feature type="transmembrane region" description="Helical" evidence="11">
    <location>
        <begin position="44"/>
        <end position="65"/>
    </location>
</feature>
<dbReference type="FunFam" id="1.20.5.110:FF:000011">
    <property type="entry name" value="B-cell receptor-associated protein 29"/>
    <property type="match status" value="1"/>
</dbReference>
<evidence type="ECO:0000256" key="3">
    <source>
        <dbReference type="ARBA" id="ARBA00022448"/>
    </source>
</evidence>
<dbReference type="Proteomes" id="UP000504607">
    <property type="component" value="Chromosome 8"/>
</dbReference>
<evidence type="ECO:0000256" key="12">
    <source>
        <dbReference type="SAM" id="Coils"/>
    </source>
</evidence>
<keyword evidence="9 12" id="KW-0175">Coiled coil</keyword>
<evidence type="ECO:0000313" key="14">
    <source>
        <dbReference type="RefSeq" id="XP_010927692.1"/>
    </source>
</evidence>
<evidence type="ECO:0000256" key="4">
    <source>
        <dbReference type="ARBA" id="ARBA00022692"/>
    </source>
</evidence>
<keyword evidence="5" id="KW-0053">Apoptosis</keyword>
<dbReference type="OrthoDB" id="781454at2759"/>
<dbReference type="GO" id="GO:0006886">
    <property type="term" value="P:intracellular protein transport"/>
    <property type="evidence" value="ECO:0007669"/>
    <property type="project" value="UniProtKB-UniRule"/>
</dbReference>
<evidence type="ECO:0000256" key="5">
    <source>
        <dbReference type="ARBA" id="ARBA00022703"/>
    </source>
</evidence>
<evidence type="ECO:0000256" key="8">
    <source>
        <dbReference type="ARBA" id="ARBA00022989"/>
    </source>
</evidence>
<keyword evidence="11" id="KW-0931">ER-Golgi transport</keyword>
<keyword evidence="3 11" id="KW-0813">Transport</keyword>
<dbReference type="RefSeq" id="XP_010927692.1">
    <property type="nucleotide sequence ID" value="XM_010929390.3"/>
</dbReference>
<comment type="similarity">
    <text evidence="2 11">Belongs to the BCAP29/BCAP31 family.</text>
</comment>
<evidence type="ECO:0000256" key="11">
    <source>
        <dbReference type="RuleBase" id="RU367026"/>
    </source>
</evidence>
<gene>
    <name evidence="14" type="primary">LOC105049658</name>
</gene>
<keyword evidence="6 11" id="KW-0256">Endoplasmic reticulum</keyword>
<evidence type="ECO:0000256" key="1">
    <source>
        <dbReference type="ARBA" id="ARBA00004477"/>
    </source>
</evidence>
<evidence type="ECO:0000256" key="2">
    <source>
        <dbReference type="ARBA" id="ARBA00007956"/>
    </source>
</evidence>
<keyword evidence="4 11" id="KW-0812">Transmembrane</keyword>
<dbReference type="GO" id="GO:0070973">
    <property type="term" value="P:protein localization to endoplasmic reticulum exit site"/>
    <property type="evidence" value="ECO:0007669"/>
    <property type="project" value="UniProtKB-UniRule"/>
</dbReference>
<evidence type="ECO:0000256" key="6">
    <source>
        <dbReference type="ARBA" id="ARBA00022824"/>
    </source>
</evidence>
<organism evidence="13 14">
    <name type="scientific">Elaeis guineensis var. tenera</name>
    <name type="common">Oil palm</name>
    <dbReference type="NCBI Taxonomy" id="51953"/>
    <lineage>
        <taxon>Eukaryota</taxon>
        <taxon>Viridiplantae</taxon>
        <taxon>Streptophyta</taxon>
        <taxon>Embryophyta</taxon>
        <taxon>Tracheophyta</taxon>
        <taxon>Spermatophyta</taxon>
        <taxon>Magnoliopsida</taxon>
        <taxon>Liliopsida</taxon>
        <taxon>Arecaceae</taxon>
        <taxon>Arecoideae</taxon>
        <taxon>Cocoseae</taxon>
        <taxon>Elaeidinae</taxon>
        <taxon>Elaeis</taxon>
    </lineage>
</organism>
<keyword evidence="10 11" id="KW-0472">Membrane</keyword>
<keyword evidence="14" id="KW-0675">Receptor</keyword>
<evidence type="ECO:0000256" key="10">
    <source>
        <dbReference type="ARBA" id="ARBA00023136"/>
    </source>
</evidence>
<keyword evidence="13" id="KW-1185">Reference proteome</keyword>
<keyword evidence="7 11" id="KW-0653">Protein transport</keyword>
<evidence type="ECO:0000256" key="7">
    <source>
        <dbReference type="ARBA" id="ARBA00022927"/>
    </source>
</evidence>
<comment type="subcellular location">
    <subcellularLocation>
        <location evidence="1 11">Endoplasmic reticulum membrane</location>
        <topology evidence="1 11">Multi-pass membrane protein</topology>
    </subcellularLocation>
</comment>
<accession>A0A6I9RJQ9</accession>
<dbReference type="InParanoid" id="A0A6I9RJQ9"/>
<dbReference type="GO" id="GO:0005789">
    <property type="term" value="C:endoplasmic reticulum membrane"/>
    <property type="evidence" value="ECO:0007669"/>
    <property type="project" value="UniProtKB-SubCell"/>
</dbReference>
<name>A0A6I9RJQ9_ELAGV</name>
<dbReference type="PANTHER" id="PTHR12701">
    <property type="entry name" value="BCR-ASSOCIATED PROTEIN, BAP"/>
    <property type="match status" value="1"/>
</dbReference>